<feature type="domain" description="Enoyl reductase (ER)" evidence="1">
    <location>
        <begin position="10"/>
        <end position="305"/>
    </location>
</feature>
<reference evidence="2 3" key="1">
    <citation type="submission" date="2015-09" db="EMBL/GenBank/DDBJ databases">
        <title>Sorangium comparison.</title>
        <authorList>
            <person name="Zaburannyi N."/>
            <person name="Bunk B."/>
            <person name="Overmann J."/>
            <person name="Mueller R."/>
        </authorList>
    </citation>
    <scope>NUCLEOTIDE SEQUENCE [LARGE SCALE GENOMIC DNA]</scope>
    <source>
        <strain evidence="2 3">So ce836</strain>
    </source>
</reference>
<dbReference type="InterPro" id="IPR050700">
    <property type="entry name" value="YIM1/Zinc_Alcohol_DH_Fams"/>
</dbReference>
<proteinExistence type="predicted"/>
<evidence type="ECO:0000313" key="2">
    <source>
        <dbReference type="EMBL" id="AUX30569.1"/>
    </source>
</evidence>
<dbReference type="Pfam" id="PF00107">
    <property type="entry name" value="ADH_zinc_N"/>
    <property type="match status" value="1"/>
</dbReference>
<evidence type="ECO:0000259" key="1">
    <source>
        <dbReference type="SMART" id="SM00829"/>
    </source>
</evidence>
<dbReference type="InterPro" id="IPR011032">
    <property type="entry name" value="GroES-like_sf"/>
</dbReference>
<dbReference type="SUPFAM" id="SSF50129">
    <property type="entry name" value="GroES-like"/>
    <property type="match status" value="1"/>
</dbReference>
<dbReference type="InterPro" id="IPR020843">
    <property type="entry name" value="ER"/>
</dbReference>
<dbReference type="Gene3D" id="3.40.50.720">
    <property type="entry name" value="NAD(P)-binding Rossmann-like Domain"/>
    <property type="match status" value="1"/>
</dbReference>
<protein>
    <submittedName>
        <fullName evidence="2">NADPH:quinone reductase</fullName>
    </submittedName>
</protein>
<dbReference type="PANTHER" id="PTHR11695:SF648">
    <property type="entry name" value="ZINC-BINDING OXIDOREDUCTASE"/>
    <property type="match status" value="1"/>
</dbReference>
<dbReference type="PANTHER" id="PTHR11695">
    <property type="entry name" value="ALCOHOL DEHYDROGENASE RELATED"/>
    <property type="match status" value="1"/>
</dbReference>
<dbReference type="CDD" id="cd08267">
    <property type="entry name" value="MDR1"/>
    <property type="match status" value="1"/>
</dbReference>
<name>A0A4P2QKL3_SORCE</name>
<organism evidence="2 3">
    <name type="scientific">Sorangium cellulosum</name>
    <name type="common">Polyangium cellulosum</name>
    <dbReference type="NCBI Taxonomy" id="56"/>
    <lineage>
        <taxon>Bacteria</taxon>
        <taxon>Pseudomonadati</taxon>
        <taxon>Myxococcota</taxon>
        <taxon>Polyangia</taxon>
        <taxon>Polyangiales</taxon>
        <taxon>Polyangiaceae</taxon>
        <taxon>Sorangium</taxon>
    </lineage>
</organism>
<dbReference type="Pfam" id="PF13602">
    <property type="entry name" value="ADH_zinc_N_2"/>
    <property type="match status" value="1"/>
</dbReference>
<dbReference type="RefSeq" id="WP_129574533.1">
    <property type="nucleotide sequence ID" value="NZ_CP012672.1"/>
</dbReference>
<dbReference type="AlphaFoldDB" id="A0A4P2QKL3"/>
<evidence type="ECO:0000313" key="3">
    <source>
        <dbReference type="Proteomes" id="UP000295497"/>
    </source>
</evidence>
<dbReference type="EMBL" id="CP012672">
    <property type="protein sequence ID" value="AUX30569.1"/>
    <property type="molecule type" value="Genomic_DNA"/>
</dbReference>
<dbReference type="GO" id="GO:0016491">
    <property type="term" value="F:oxidoreductase activity"/>
    <property type="evidence" value="ECO:0007669"/>
    <property type="project" value="InterPro"/>
</dbReference>
<sequence>MKAAICPSYGPPEVLFIGDVPKPTPKADEILVKVRASSVNSSDWFIRSGLPTAPFYMRWMMKVALGFRGPRRRILGLIVVGEVAEVGKAVTRFRAGDRIWAFTRLRFGAYAQFTCLRESSAAALSPRNLADEEAAAIPYGGLLALHCLRRAALEPGHAIVIYGASGGVGTSAVQLARHMGAEVTAVCGAANAELVRSLGAAHVMDYTTETSPPEGARYHAVLDAVGKRKTSPLRSACEDALAPGGRSISVDDGTPEFVARDLEELGELVDNGFLRPVIDRRYPLDQIAEAHRYVEQDHKKGAVVITVAHDD</sequence>
<dbReference type="Proteomes" id="UP000295497">
    <property type="component" value="Chromosome"/>
</dbReference>
<dbReference type="InterPro" id="IPR013154">
    <property type="entry name" value="ADH-like_N"/>
</dbReference>
<dbReference type="Pfam" id="PF08240">
    <property type="entry name" value="ADH_N"/>
    <property type="match status" value="1"/>
</dbReference>
<dbReference type="SUPFAM" id="SSF51735">
    <property type="entry name" value="NAD(P)-binding Rossmann-fold domains"/>
    <property type="match status" value="1"/>
</dbReference>
<gene>
    <name evidence="2" type="ORF">SOCE836_026780</name>
</gene>
<dbReference type="Gene3D" id="3.90.180.10">
    <property type="entry name" value="Medium-chain alcohol dehydrogenases, catalytic domain"/>
    <property type="match status" value="1"/>
</dbReference>
<dbReference type="InterPro" id="IPR013149">
    <property type="entry name" value="ADH-like_C"/>
</dbReference>
<accession>A0A4P2QKL3</accession>
<dbReference type="InterPro" id="IPR036291">
    <property type="entry name" value="NAD(P)-bd_dom_sf"/>
</dbReference>
<dbReference type="SMART" id="SM00829">
    <property type="entry name" value="PKS_ER"/>
    <property type="match status" value="1"/>
</dbReference>